<evidence type="ECO:0000313" key="3">
    <source>
        <dbReference type="Proteomes" id="UP000184499"/>
    </source>
</evidence>
<dbReference type="GeneID" id="93573334"/>
<dbReference type="EMBL" id="KV878683">
    <property type="protein sequence ID" value="OJJ72568.1"/>
    <property type="molecule type" value="Genomic_DNA"/>
</dbReference>
<evidence type="ECO:0000313" key="2">
    <source>
        <dbReference type="EMBL" id="OJJ72568.1"/>
    </source>
</evidence>
<reference evidence="3" key="1">
    <citation type="journal article" date="2017" name="Genome Biol.">
        <title>Comparative genomics reveals high biological diversity and specific adaptations in the industrially and medically important fungal genus Aspergillus.</title>
        <authorList>
            <person name="de Vries R.P."/>
            <person name="Riley R."/>
            <person name="Wiebenga A."/>
            <person name="Aguilar-Osorio G."/>
            <person name="Amillis S."/>
            <person name="Uchima C.A."/>
            <person name="Anderluh G."/>
            <person name="Asadollahi M."/>
            <person name="Askin M."/>
            <person name="Barry K."/>
            <person name="Battaglia E."/>
            <person name="Bayram O."/>
            <person name="Benocci T."/>
            <person name="Braus-Stromeyer S.A."/>
            <person name="Caldana C."/>
            <person name="Canovas D."/>
            <person name="Cerqueira G.C."/>
            <person name="Chen F."/>
            <person name="Chen W."/>
            <person name="Choi C."/>
            <person name="Clum A."/>
            <person name="Dos Santos R.A."/>
            <person name="Damasio A.R."/>
            <person name="Diallinas G."/>
            <person name="Emri T."/>
            <person name="Fekete E."/>
            <person name="Flipphi M."/>
            <person name="Freyberg S."/>
            <person name="Gallo A."/>
            <person name="Gournas C."/>
            <person name="Habgood R."/>
            <person name="Hainaut M."/>
            <person name="Harispe M.L."/>
            <person name="Henrissat B."/>
            <person name="Hilden K.S."/>
            <person name="Hope R."/>
            <person name="Hossain A."/>
            <person name="Karabika E."/>
            <person name="Karaffa L."/>
            <person name="Karanyi Z."/>
            <person name="Krasevec N."/>
            <person name="Kuo A."/>
            <person name="Kusch H."/>
            <person name="LaButti K."/>
            <person name="Lagendijk E.L."/>
            <person name="Lapidus A."/>
            <person name="Levasseur A."/>
            <person name="Lindquist E."/>
            <person name="Lipzen A."/>
            <person name="Logrieco A.F."/>
            <person name="MacCabe A."/>
            <person name="Maekelae M.R."/>
            <person name="Malavazi I."/>
            <person name="Melin P."/>
            <person name="Meyer V."/>
            <person name="Mielnichuk N."/>
            <person name="Miskei M."/>
            <person name="Molnar A.P."/>
            <person name="Mule G."/>
            <person name="Ngan C.Y."/>
            <person name="Orejas M."/>
            <person name="Orosz E."/>
            <person name="Ouedraogo J.P."/>
            <person name="Overkamp K.M."/>
            <person name="Park H.-S."/>
            <person name="Perrone G."/>
            <person name="Piumi F."/>
            <person name="Punt P.J."/>
            <person name="Ram A.F."/>
            <person name="Ramon A."/>
            <person name="Rauscher S."/>
            <person name="Record E."/>
            <person name="Riano-Pachon D.M."/>
            <person name="Robert V."/>
            <person name="Roehrig J."/>
            <person name="Ruller R."/>
            <person name="Salamov A."/>
            <person name="Salih N.S."/>
            <person name="Samson R.A."/>
            <person name="Sandor E."/>
            <person name="Sanguinetti M."/>
            <person name="Schuetze T."/>
            <person name="Sepcic K."/>
            <person name="Shelest E."/>
            <person name="Sherlock G."/>
            <person name="Sophianopoulou V."/>
            <person name="Squina F.M."/>
            <person name="Sun H."/>
            <person name="Susca A."/>
            <person name="Todd R.B."/>
            <person name="Tsang A."/>
            <person name="Unkles S.E."/>
            <person name="van de Wiele N."/>
            <person name="van Rossen-Uffink D."/>
            <person name="Oliveira J.V."/>
            <person name="Vesth T.C."/>
            <person name="Visser J."/>
            <person name="Yu J.-H."/>
            <person name="Zhou M."/>
            <person name="Andersen M.R."/>
            <person name="Archer D.B."/>
            <person name="Baker S.E."/>
            <person name="Benoit I."/>
            <person name="Brakhage A.A."/>
            <person name="Braus G.H."/>
            <person name="Fischer R."/>
            <person name="Frisvad J.C."/>
            <person name="Goldman G.H."/>
            <person name="Houbraken J."/>
            <person name="Oakley B."/>
            <person name="Pocsi I."/>
            <person name="Scazzocchio C."/>
            <person name="Seiboth B."/>
            <person name="vanKuyk P.A."/>
            <person name="Wortman J."/>
            <person name="Dyer P.S."/>
            <person name="Grigoriev I.V."/>
        </authorList>
    </citation>
    <scope>NUCLEOTIDE SEQUENCE [LARGE SCALE GENOMIC DNA]</scope>
    <source>
        <strain evidence="3">CBS 101740 / IMI 381727 / IBT 21946</strain>
    </source>
</reference>
<dbReference type="OrthoDB" id="434648at2759"/>
<dbReference type="Pfam" id="PF18130">
    <property type="entry name" value="ATPgrasp_N"/>
    <property type="match status" value="1"/>
</dbReference>
<dbReference type="AlphaFoldDB" id="A0A1L9ULM4"/>
<sequence>MAHTCTLAVTTQCRICHFTCEWSKANPVKGVDGQRHESLDVVLYLKKDTVIQTEDNNGIATAVCFNAPQGDDDKGPSTSWGLTPEITRFLVEALDKCNNGSNDDKTPIVFKFILSRIDGYLARSDFLEQRLDGVKHVAWVVGVLRPRQEVTAPRGQIGGMAQDLSTLLSMCVGAVLLDNGYDLPDTLHSVEEALCNRISYPWVVPTPIPPERLAWVEGRKDADASRRMYEAAAALGIALVIIDKPGHWLQNDHGPYAHLREGFIATNIDVDEGFVDRMVTAVRSYEAISAMRLKLIRYLLRVYDIKCDLRLTRLLVDMQVIGLVKKLTGRLGSALI</sequence>
<dbReference type="VEuPathDB" id="FungiDB:ASPBRDRAFT_195257"/>
<organism evidence="2 3">
    <name type="scientific">Aspergillus brasiliensis (strain CBS 101740 / IMI 381727 / IBT 21946)</name>
    <dbReference type="NCBI Taxonomy" id="767769"/>
    <lineage>
        <taxon>Eukaryota</taxon>
        <taxon>Fungi</taxon>
        <taxon>Dikarya</taxon>
        <taxon>Ascomycota</taxon>
        <taxon>Pezizomycotina</taxon>
        <taxon>Eurotiomycetes</taxon>
        <taxon>Eurotiomycetidae</taxon>
        <taxon>Eurotiales</taxon>
        <taxon>Aspergillaceae</taxon>
        <taxon>Aspergillus</taxon>
        <taxon>Aspergillus subgen. Circumdati</taxon>
    </lineage>
</organism>
<gene>
    <name evidence="2" type="ORF">ASPBRDRAFT_195257</name>
</gene>
<name>A0A1L9ULM4_ASPBC</name>
<keyword evidence="3" id="KW-1185">Reference proteome</keyword>
<protein>
    <recommendedName>
        <fullName evidence="1">BL00235/CARNS1 N-terminal domain-containing protein</fullName>
    </recommendedName>
</protein>
<feature type="domain" description="BL00235/CARNS1 N-terminal" evidence="1">
    <location>
        <begin position="229"/>
        <end position="283"/>
    </location>
</feature>
<dbReference type="RefSeq" id="XP_067479816.1">
    <property type="nucleotide sequence ID" value="XM_067620846.1"/>
</dbReference>
<accession>A0A1L9ULM4</accession>
<dbReference type="Proteomes" id="UP000184499">
    <property type="component" value="Unassembled WGS sequence"/>
</dbReference>
<dbReference type="InterPro" id="IPR041472">
    <property type="entry name" value="BL00235/CARNS1_N"/>
</dbReference>
<proteinExistence type="predicted"/>
<dbReference type="STRING" id="767769.A0A1L9ULM4"/>
<evidence type="ECO:0000259" key="1">
    <source>
        <dbReference type="Pfam" id="PF18130"/>
    </source>
</evidence>